<dbReference type="GO" id="GO:0055085">
    <property type="term" value="P:transmembrane transport"/>
    <property type="evidence" value="ECO:0007669"/>
    <property type="project" value="InterPro"/>
</dbReference>
<name>A0A0B0I6B4_9BACI</name>
<dbReference type="Gene3D" id="1.10.3720.10">
    <property type="entry name" value="MetI-like"/>
    <property type="match status" value="1"/>
</dbReference>
<dbReference type="InterPro" id="IPR050901">
    <property type="entry name" value="BP-dep_ABC_trans_perm"/>
</dbReference>
<dbReference type="InterPro" id="IPR035906">
    <property type="entry name" value="MetI-like_sf"/>
</dbReference>
<dbReference type="PANTHER" id="PTHR32243">
    <property type="entry name" value="MALTOSE TRANSPORT SYSTEM PERMEASE-RELATED"/>
    <property type="match status" value="1"/>
</dbReference>
<gene>
    <name evidence="9" type="ORF">LQ50_23945</name>
</gene>
<proteinExistence type="inferred from homology"/>
<comment type="subcellular location">
    <subcellularLocation>
        <location evidence="1 7">Cell membrane</location>
        <topology evidence="1 7">Multi-pass membrane protein</topology>
    </subcellularLocation>
</comment>
<keyword evidence="5 7" id="KW-1133">Transmembrane helix</keyword>
<dbReference type="STRING" id="333138.LQ50_23945"/>
<keyword evidence="6 7" id="KW-0472">Membrane</keyword>
<dbReference type="eggNOG" id="COG0395">
    <property type="taxonomic scope" value="Bacteria"/>
</dbReference>
<feature type="transmembrane region" description="Helical" evidence="7">
    <location>
        <begin position="69"/>
        <end position="93"/>
    </location>
</feature>
<comment type="caution">
    <text evidence="9">The sequence shown here is derived from an EMBL/GenBank/DDBJ whole genome shotgun (WGS) entry which is preliminary data.</text>
</comment>
<dbReference type="AlphaFoldDB" id="A0A0B0I6B4"/>
<comment type="similarity">
    <text evidence="7">Belongs to the binding-protein-dependent transport system permease family.</text>
</comment>
<feature type="transmembrane region" description="Helical" evidence="7">
    <location>
        <begin position="236"/>
        <end position="260"/>
    </location>
</feature>
<evidence type="ECO:0000256" key="2">
    <source>
        <dbReference type="ARBA" id="ARBA00022448"/>
    </source>
</evidence>
<keyword evidence="3" id="KW-1003">Cell membrane</keyword>
<reference evidence="9 10" key="1">
    <citation type="submission" date="2014-09" db="EMBL/GenBank/DDBJ databases">
        <title>Genome sequencing and annotation of Bacillus Okhensis strain Kh10-101T.</title>
        <authorList>
            <person name="Prakash J.S."/>
        </authorList>
    </citation>
    <scope>NUCLEOTIDE SEQUENCE [LARGE SCALE GENOMIC DNA]</scope>
    <source>
        <strain evidence="10">Kh10-101T</strain>
    </source>
</reference>
<dbReference type="Pfam" id="PF00528">
    <property type="entry name" value="BPD_transp_1"/>
    <property type="match status" value="1"/>
</dbReference>
<organism evidence="9 10">
    <name type="scientific">Halalkalibacter okhensis</name>
    <dbReference type="NCBI Taxonomy" id="333138"/>
    <lineage>
        <taxon>Bacteria</taxon>
        <taxon>Bacillati</taxon>
        <taxon>Bacillota</taxon>
        <taxon>Bacilli</taxon>
        <taxon>Bacillales</taxon>
        <taxon>Bacillaceae</taxon>
        <taxon>Halalkalibacter</taxon>
    </lineage>
</organism>
<feature type="transmembrane region" description="Helical" evidence="7">
    <location>
        <begin position="191"/>
        <end position="216"/>
    </location>
</feature>
<feature type="domain" description="ABC transmembrane type-1" evidence="8">
    <location>
        <begin position="70"/>
        <end position="261"/>
    </location>
</feature>
<evidence type="ECO:0000256" key="6">
    <source>
        <dbReference type="ARBA" id="ARBA00023136"/>
    </source>
</evidence>
<dbReference type="GO" id="GO:0005886">
    <property type="term" value="C:plasma membrane"/>
    <property type="evidence" value="ECO:0007669"/>
    <property type="project" value="UniProtKB-SubCell"/>
</dbReference>
<protein>
    <submittedName>
        <fullName evidence="9">ABC transporter permease</fullName>
    </submittedName>
</protein>
<evidence type="ECO:0000256" key="3">
    <source>
        <dbReference type="ARBA" id="ARBA00022475"/>
    </source>
</evidence>
<sequence length="276" mass="31011">MNPLQLIKRVLLYVLAISLLMFTFYPFMYMIGTSFKSMNEFFVNPFSILPDSFTIEHYFSVFDMGLTTYFLNSIIITVSAVVITVMIASLASYPLSRIKFRLNRPLFLLFVAGMMLPIHATLIPIFVLTQGMGIYDTLLALLGPYVAFSLPISIFILTQFMQDIPKELEEAAQIDGANHWKIFWKVIFPNVVPAISTIVIYNFVFLWTEFVFALILITSPGKMTLPLGLQNFYGEFMINVPGLMAALTLASLPVLLLFILAQERVVKGLTGGAVKG</sequence>
<evidence type="ECO:0000313" key="10">
    <source>
        <dbReference type="Proteomes" id="UP000030832"/>
    </source>
</evidence>
<feature type="transmembrane region" description="Helical" evidence="7">
    <location>
        <begin position="138"/>
        <end position="157"/>
    </location>
</feature>
<dbReference type="SUPFAM" id="SSF161098">
    <property type="entry name" value="MetI-like"/>
    <property type="match status" value="1"/>
</dbReference>
<feature type="transmembrane region" description="Helical" evidence="7">
    <location>
        <begin position="12"/>
        <end position="32"/>
    </location>
</feature>
<dbReference type="EMBL" id="JRJU01000056">
    <property type="protein sequence ID" value="KHF38003.1"/>
    <property type="molecule type" value="Genomic_DNA"/>
</dbReference>
<dbReference type="OrthoDB" id="9810086at2"/>
<keyword evidence="2 7" id="KW-0813">Transport</keyword>
<dbReference type="PANTHER" id="PTHR32243:SF24">
    <property type="entry name" value="DIACETYLCHITOBIOSE UPTAKE SYSTEM PERMEASE PROTEIN NGCG"/>
    <property type="match status" value="1"/>
</dbReference>
<dbReference type="InterPro" id="IPR000515">
    <property type="entry name" value="MetI-like"/>
</dbReference>
<evidence type="ECO:0000313" key="9">
    <source>
        <dbReference type="EMBL" id="KHF38003.1"/>
    </source>
</evidence>
<evidence type="ECO:0000256" key="7">
    <source>
        <dbReference type="RuleBase" id="RU363032"/>
    </source>
</evidence>
<dbReference type="Proteomes" id="UP000030832">
    <property type="component" value="Unassembled WGS sequence"/>
</dbReference>
<feature type="transmembrane region" description="Helical" evidence="7">
    <location>
        <begin position="105"/>
        <end position="126"/>
    </location>
</feature>
<evidence type="ECO:0000256" key="4">
    <source>
        <dbReference type="ARBA" id="ARBA00022692"/>
    </source>
</evidence>
<evidence type="ECO:0000259" key="8">
    <source>
        <dbReference type="PROSITE" id="PS50928"/>
    </source>
</evidence>
<dbReference type="CDD" id="cd06261">
    <property type="entry name" value="TM_PBP2"/>
    <property type="match status" value="1"/>
</dbReference>
<dbReference type="RefSeq" id="WP_034633794.1">
    <property type="nucleotide sequence ID" value="NZ_JRJU01000056.1"/>
</dbReference>
<accession>A0A0B0I6B4</accession>
<evidence type="ECO:0000256" key="1">
    <source>
        <dbReference type="ARBA" id="ARBA00004651"/>
    </source>
</evidence>
<keyword evidence="10" id="KW-1185">Reference proteome</keyword>
<evidence type="ECO:0000256" key="5">
    <source>
        <dbReference type="ARBA" id="ARBA00022989"/>
    </source>
</evidence>
<dbReference type="PROSITE" id="PS50928">
    <property type="entry name" value="ABC_TM1"/>
    <property type="match status" value="1"/>
</dbReference>
<keyword evidence="4 7" id="KW-0812">Transmembrane</keyword>